<evidence type="ECO:0000256" key="1">
    <source>
        <dbReference type="ARBA" id="ARBA00022729"/>
    </source>
</evidence>
<sequence length="133" mass="14619">MKVFSAFVFVVCCTGFCGAIRCYSCDSNINYNCADKFSASGITVYNSCVQCSKGKGETSNAYSTVQYVIRGCESSNYSDIGCINTKVNLVDVNICYCNTDLCNSGPRVATRFAIGVKSQNVQEIYETERFEEN</sequence>
<dbReference type="AlphaFoldDB" id="A0A9D4ED36"/>
<dbReference type="EMBL" id="JAIWYP010000009">
    <property type="protein sequence ID" value="KAH3776849.1"/>
    <property type="molecule type" value="Genomic_DNA"/>
</dbReference>
<proteinExistence type="predicted"/>
<dbReference type="GO" id="GO:0030431">
    <property type="term" value="P:sleep"/>
    <property type="evidence" value="ECO:0007669"/>
    <property type="project" value="InterPro"/>
</dbReference>
<keyword evidence="5" id="KW-1185">Reference proteome</keyword>
<organism evidence="4 5">
    <name type="scientific">Dreissena polymorpha</name>
    <name type="common">Zebra mussel</name>
    <name type="synonym">Mytilus polymorpha</name>
    <dbReference type="NCBI Taxonomy" id="45954"/>
    <lineage>
        <taxon>Eukaryota</taxon>
        <taxon>Metazoa</taxon>
        <taxon>Spiralia</taxon>
        <taxon>Lophotrochozoa</taxon>
        <taxon>Mollusca</taxon>
        <taxon>Bivalvia</taxon>
        <taxon>Autobranchia</taxon>
        <taxon>Heteroconchia</taxon>
        <taxon>Euheterodonta</taxon>
        <taxon>Imparidentia</taxon>
        <taxon>Neoheterodontei</taxon>
        <taxon>Myida</taxon>
        <taxon>Dreissenoidea</taxon>
        <taxon>Dreissenidae</taxon>
        <taxon>Dreissena</taxon>
    </lineage>
</organism>
<dbReference type="InterPro" id="IPR045860">
    <property type="entry name" value="Snake_toxin-like_sf"/>
</dbReference>
<keyword evidence="1 3" id="KW-0732">Signal</keyword>
<dbReference type="PANTHER" id="PTHR33562">
    <property type="entry name" value="ATILLA, ISOFORM B-RELATED-RELATED"/>
    <property type="match status" value="1"/>
</dbReference>
<reference evidence="4" key="2">
    <citation type="submission" date="2020-11" db="EMBL/GenBank/DDBJ databases">
        <authorList>
            <person name="McCartney M.A."/>
            <person name="Auch B."/>
            <person name="Kono T."/>
            <person name="Mallez S."/>
            <person name="Becker A."/>
            <person name="Gohl D.M."/>
            <person name="Silverstein K.A.T."/>
            <person name="Koren S."/>
            <person name="Bechman K.B."/>
            <person name="Herman A."/>
            <person name="Abrahante J.E."/>
            <person name="Garbe J."/>
        </authorList>
    </citation>
    <scope>NUCLEOTIDE SEQUENCE</scope>
    <source>
        <strain evidence="4">Duluth1</strain>
        <tissue evidence="4">Whole animal</tissue>
    </source>
</reference>
<evidence type="ECO:0000313" key="4">
    <source>
        <dbReference type="EMBL" id="KAH3776849.1"/>
    </source>
</evidence>
<evidence type="ECO:0008006" key="6">
    <source>
        <dbReference type="Google" id="ProtNLM"/>
    </source>
</evidence>
<dbReference type="InterPro" id="IPR050975">
    <property type="entry name" value="Sleep_regulator"/>
</dbReference>
<dbReference type="Gene3D" id="2.10.60.10">
    <property type="entry name" value="CD59"/>
    <property type="match status" value="1"/>
</dbReference>
<dbReference type="Proteomes" id="UP000828390">
    <property type="component" value="Unassembled WGS sequence"/>
</dbReference>
<evidence type="ECO:0000313" key="5">
    <source>
        <dbReference type="Proteomes" id="UP000828390"/>
    </source>
</evidence>
<name>A0A9D4ED36_DREPO</name>
<evidence type="ECO:0000256" key="3">
    <source>
        <dbReference type="SAM" id="SignalP"/>
    </source>
</evidence>
<feature type="chain" id="PRO_5039357141" description="Protein sleepless" evidence="3">
    <location>
        <begin position="20"/>
        <end position="133"/>
    </location>
</feature>
<feature type="signal peptide" evidence="3">
    <location>
        <begin position="1"/>
        <end position="19"/>
    </location>
</feature>
<reference evidence="4" key="1">
    <citation type="journal article" date="2019" name="bioRxiv">
        <title>The Genome of the Zebra Mussel, Dreissena polymorpha: A Resource for Invasive Species Research.</title>
        <authorList>
            <person name="McCartney M.A."/>
            <person name="Auch B."/>
            <person name="Kono T."/>
            <person name="Mallez S."/>
            <person name="Zhang Y."/>
            <person name="Obille A."/>
            <person name="Becker A."/>
            <person name="Abrahante J.E."/>
            <person name="Garbe J."/>
            <person name="Badalamenti J.P."/>
            <person name="Herman A."/>
            <person name="Mangelson H."/>
            <person name="Liachko I."/>
            <person name="Sullivan S."/>
            <person name="Sone E.D."/>
            <person name="Koren S."/>
            <person name="Silverstein K.A.T."/>
            <person name="Beckman K.B."/>
            <person name="Gohl D.M."/>
        </authorList>
    </citation>
    <scope>NUCLEOTIDE SEQUENCE</scope>
    <source>
        <strain evidence="4">Duluth1</strain>
        <tissue evidence="4">Whole animal</tissue>
    </source>
</reference>
<gene>
    <name evidence="4" type="ORF">DPMN_178283</name>
</gene>
<dbReference type="GO" id="GO:0032222">
    <property type="term" value="P:regulation of synaptic transmission, cholinergic"/>
    <property type="evidence" value="ECO:0007669"/>
    <property type="project" value="InterPro"/>
</dbReference>
<protein>
    <recommendedName>
        <fullName evidence="6">Protein sleepless</fullName>
    </recommendedName>
</protein>
<keyword evidence="2" id="KW-0325">Glycoprotein</keyword>
<dbReference type="InterPro" id="IPR031424">
    <property type="entry name" value="QVR-like"/>
</dbReference>
<dbReference type="Pfam" id="PF17064">
    <property type="entry name" value="QVR"/>
    <property type="match status" value="1"/>
</dbReference>
<comment type="caution">
    <text evidence="4">The sequence shown here is derived from an EMBL/GenBank/DDBJ whole genome shotgun (WGS) entry which is preliminary data.</text>
</comment>
<evidence type="ECO:0000256" key="2">
    <source>
        <dbReference type="ARBA" id="ARBA00023180"/>
    </source>
</evidence>
<accession>A0A9D4ED36</accession>